<comment type="similarity">
    <text evidence="1 6">Belongs to the carbohydrate kinase PfkB family.</text>
</comment>
<dbReference type="PROSITE" id="PS00584">
    <property type="entry name" value="PFKB_KINASES_2"/>
    <property type="match status" value="1"/>
</dbReference>
<dbReference type="Pfam" id="PF00294">
    <property type="entry name" value="PfkB"/>
    <property type="match status" value="1"/>
</dbReference>
<organism evidence="8 9">
    <name type="scientific">Phototrophicus methaneseepsis</name>
    <dbReference type="NCBI Taxonomy" id="2710758"/>
    <lineage>
        <taxon>Bacteria</taxon>
        <taxon>Bacillati</taxon>
        <taxon>Chloroflexota</taxon>
        <taxon>Candidatus Thermofontia</taxon>
        <taxon>Phototrophicales</taxon>
        <taxon>Phototrophicaceae</taxon>
        <taxon>Phototrophicus</taxon>
    </lineage>
</organism>
<gene>
    <name evidence="8" type="ORF">G4Y79_03250</name>
</gene>
<dbReference type="Proteomes" id="UP000594468">
    <property type="component" value="Chromosome"/>
</dbReference>
<dbReference type="InterPro" id="IPR029056">
    <property type="entry name" value="Ribokinase-like"/>
</dbReference>
<evidence type="ECO:0000256" key="1">
    <source>
        <dbReference type="ARBA" id="ARBA00010688"/>
    </source>
</evidence>
<dbReference type="AlphaFoldDB" id="A0A7S8IFY4"/>
<keyword evidence="4 6" id="KW-0418">Kinase</keyword>
<dbReference type="PANTHER" id="PTHR43085:SF1">
    <property type="entry name" value="PSEUDOURIDINE KINASE-RELATED"/>
    <property type="match status" value="1"/>
</dbReference>
<dbReference type="GO" id="GO:0006000">
    <property type="term" value="P:fructose metabolic process"/>
    <property type="evidence" value="ECO:0007669"/>
    <property type="project" value="UniProtKB-ARBA"/>
</dbReference>
<dbReference type="InterPro" id="IPR002139">
    <property type="entry name" value="Ribo/fructo_kinase"/>
</dbReference>
<dbReference type="InterPro" id="IPR002173">
    <property type="entry name" value="Carboh/pur_kinase_PfkB_CS"/>
</dbReference>
<dbReference type="Gene3D" id="3.40.1190.20">
    <property type="match status" value="1"/>
</dbReference>
<proteinExistence type="inferred from homology"/>
<evidence type="ECO:0000259" key="7">
    <source>
        <dbReference type="Pfam" id="PF00294"/>
    </source>
</evidence>
<dbReference type="GO" id="GO:0008865">
    <property type="term" value="F:fructokinase activity"/>
    <property type="evidence" value="ECO:0007669"/>
    <property type="project" value="UniProtKB-ARBA"/>
</dbReference>
<evidence type="ECO:0000256" key="6">
    <source>
        <dbReference type="RuleBase" id="RU003704"/>
    </source>
</evidence>
<dbReference type="EMBL" id="CP062983">
    <property type="protein sequence ID" value="QPC83413.1"/>
    <property type="molecule type" value="Genomic_DNA"/>
</dbReference>
<dbReference type="KEGG" id="pmet:G4Y79_03250"/>
<name>A0A7S8IFY4_9CHLR</name>
<dbReference type="InterPro" id="IPR050306">
    <property type="entry name" value="PfkB_Carbo_kinase"/>
</dbReference>
<evidence type="ECO:0000313" key="9">
    <source>
        <dbReference type="Proteomes" id="UP000594468"/>
    </source>
</evidence>
<feature type="domain" description="Carbohydrate kinase PfkB" evidence="7">
    <location>
        <begin position="2"/>
        <end position="298"/>
    </location>
</feature>
<protein>
    <recommendedName>
        <fullName evidence="7">Carbohydrate kinase PfkB domain-containing protein</fullName>
    </recommendedName>
</protein>
<dbReference type="PRINTS" id="PR00990">
    <property type="entry name" value="RIBOKINASE"/>
</dbReference>
<keyword evidence="5" id="KW-0067">ATP-binding</keyword>
<dbReference type="InterPro" id="IPR011611">
    <property type="entry name" value="PfkB_dom"/>
</dbReference>
<dbReference type="SUPFAM" id="SSF53613">
    <property type="entry name" value="Ribokinase-like"/>
    <property type="match status" value="1"/>
</dbReference>
<dbReference type="GO" id="GO:0005524">
    <property type="term" value="F:ATP binding"/>
    <property type="evidence" value="ECO:0007669"/>
    <property type="project" value="UniProtKB-KW"/>
</dbReference>
<reference evidence="8 9" key="1">
    <citation type="submission" date="2020-02" db="EMBL/GenBank/DDBJ databases">
        <authorList>
            <person name="Zheng R.K."/>
            <person name="Sun C.M."/>
        </authorList>
    </citation>
    <scope>NUCLEOTIDE SEQUENCE [LARGE SCALE GENOMIC DNA]</scope>
    <source>
        <strain evidence="9">rifampicinis</strain>
    </source>
</reference>
<keyword evidence="3" id="KW-0547">Nucleotide-binding</keyword>
<accession>A0A7S8IFY4</accession>
<evidence type="ECO:0000313" key="8">
    <source>
        <dbReference type="EMBL" id="QPC83413.1"/>
    </source>
</evidence>
<evidence type="ECO:0000256" key="5">
    <source>
        <dbReference type="ARBA" id="ARBA00022840"/>
    </source>
</evidence>
<sequence length="311" mass="33256">MSVVAMGELLIDFVAQESGVTVGEASGFQKAPGGAPANVAVAVARLGAPSAFIGQVGDDPFGHYLADVLEAEGVDVTGLRYSDKARTMLAFVSLAADGERSFQFYRHPSANMLMTPQDVADDIIDKYKIFHFGSITLIDEPERSATLAAVQYAQEHGLRISYDPNLRLALWPDEDAARAGLLSGFEYAHIVKLSEEEVEFLTGGFDPRALWRDQTEIIVVTAGAAGATLYTRDAQYHQPGYRVTAVDTTGAGDSFVAALLVSLIEMGDNPDYDALLRFANAVGAITTTERGAIPALPTREQAQALLAQKAI</sequence>
<dbReference type="PANTHER" id="PTHR43085">
    <property type="entry name" value="HEXOKINASE FAMILY MEMBER"/>
    <property type="match status" value="1"/>
</dbReference>
<evidence type="ECO:0000256" key="4">
    <source>
        <dbReference type="ARBA" id="ARBA00022777"/>
    </source>
</evidence>
<evidence type="ECO:0000256" key="3">
    <source>
        <dbReference type="ARBA" id="ARBA00022741"/>
    </source>
</evidence>
<dbReference type="CDD" id="cd01167">
    <property type="entry name" value="bac_FRK"/>
    <property type="match status" value="1"/>
</dbReference>
<keyword evidence="9" id="KW-1185">Reference proteome</keyword>
<dbReference type="RefSeq" id="WP_195171480.1">
    <property type="nucleotide sequence ID" value="NZ_CP062983.1"/>
</dbReference>
<keyword evidence="2 6" id="KW-0808">Transferase</keyword>
<dbReference type="PROSITE" id="PS00583">
    <property type="entry name" value="PFKB_KINASES_1"/>
    <property type="match status" value="1"/>
</dbReference>
<evidence type="ECO:0000256" key="2">
    <source>
        <dbReference type="ARBA" id="ARBA00022679"/>
    </source>
</evidence>